<feature type="transmembrane region" description="Helical" evidence="2">
    <location>
        <begin position="167"/>
        <end position="188"/>
    </location>
</feature>
<dbReference type="EMBL" id="NOII01000008">
    <property type="protein sequence ID" value="OYD56963.1"/>
    <property type="molecule type" value="Genomic_DNA"/>
</dbReference>
<evidence type="ECO:0000313" key="5">
    <source>
        <dbReference type="Proteomes" id="UP000215059"/>
    </source>
</evidence>
<feature type="transmembrane region" description="Helical" evidence="2">
    <location>
        <begin position="48"/>
        <end position="67"/>
    </location>
</feature>
<gene>
    <name evidence="4" type="ORF">CGZ90_14740</name>
</gene>
<dbReference type="InterPro" id="IPR050553">
    <property type="entry name" value="Thioredoxin_ResA/DsbE_sf"/>
</dbReference>
<sequence>MKMETFVMIAGFPIKSDWLFILAGGIAAYILLLLKYRTDNKRKELLDIVANAVITGFAVWKFSYVLFHPAAALKSPINILYFNGAETGIVLGVIAAVVYALRAAKKNELNFESLFFGAGYGASGFFAVYFALRYFLAGHKLEEGFLSFLMFTAVILLSIQKANNIRNVSFTLIGIGLAFSVFNATPFANKKEQREAAVATSAATGIKQGNKAPDFELDTLSNGKMKLSDQKGKVVFINIWASWCPPCRAEMPEMESFYQKYGGKRAEILAVNLTDSDSRKAAKEFADKNKLTFPILLDSSGQVGSTYQAVTIPTTYIIDQDGVIVNKHIGPMDFGTMEKYMENAEK</sequence>
<dbReference type="InterPro" id="IPR013766">
    <property type="entry name" value="Thioredoxin_domain"/>
</dbReference>
<protein>
    <recommendedName>
        <fullName evidence="3">Thioredoxin domain-containing protein</fullName>
    </recommendedName>
</protein>
<dbReference type="SUPFAM" id="SSF52833">
    <property type="entry name" value="Thioredoxin-like"/>
    <property type="match status" value="1"/>
</dbReference>
<dbReference type="Pfam" id="PF00578">
    <property type="entry name" value="AhpC-TSA"/>
    <property type="match status" value="1"/>
</dbReference>
<dbReference type="InterPro" id="IPR000866">
    <property type="entry name" value="AhpC/TSA"/>
</dbReference>
<proteinExistence type="predicted"/>
<feature type="transmembrane region" description="Helical" evidence="2">
    <location>
        <begin position="144"/>
        <end position="160"/>
    </location>
</feature>
<reference evidence="4 5" key="1">
    <citation type="submission" date="2017-07" db="EMBL/GenBank/DDBJ databases">
        <title>Fictibacillus sp. nov. GDSW-R2A3 Genome sequencing and assembly.</title>
        <authorList>
            <person name="Mayilraj S."/>
        </authorList>
    </citation>
    <scope>NUCLEOTIDE SEQUENCE [LARGE SCALE GENOMIC DNA]</scope>
    <source>
        <strain evidence="4 5">GDSW-R2A3</strain>
    </source>
</reference>
<dbReference type="Gene3D" id="3.40.30.10">
    <property type="entry name" value="Glutaredoxin"/>
    <property type="match status" value="1"/>
</dbReference>
<feature type="transmembrane region" description="Helical" evidence="2">
    <location>
        <begin position="18"/>
        <end position="36"/>
    </location>
</feature>
<evidence type="ECO:0000313" key="4">
    <source>
        <dbReference type="EMBL" id="OYD56963.1"/>
    </source>
</evidence>
<dbReference type="AlphaFoldDB" id="A0A235F7F4"/>
<keyword evidence="2" id="KW-1133">Transmembrane helix</keyword>
<evidence type="ECO:0000256" key="2">
    <source>
        <dbReference type="SAM" id="Phobius"/>
    </source>
</evidence>
<dbReference type="GO" id="GO:0016209">
    <property type="term" value="F:antioxidant activity"/>
    <property type="evidence" value="ECO:0007669"/>
    <property type="project" value="InterPro"/>
</dbReference>
<keyword evidence="5" id="KW-1185">Reference proteome</keyword>
<keyword evidence="2" id="KW-0812">Transmembrane</keyword>
<feature type="transmembrane region" description="Helical" evidence="2">
    <location>
        <begin position="79"/>
        <end position="101"/>
    </location>
</feature>
<feature type="domain" description="Thioredoxin" evidence="3">
    <location>
        <begin position="206"/>
        <end position="346"/>
    </location>
</feature>
<dbReference type="GO" id="GO:0016491">
    <property type="term" value="F:oxidoreductase activity"/>
    <property type="evidence" value="ECO:0007669"/>
    <property type="project" value="InterPro"/>
</dbReference>
<keyword evidence="2" id="KW-0472">Membrane</keyword>
<dbReference type="CDD" id="cd02966">
    <property type="entry name" value="TlpA_like_family"/>
    <property type="match status" value="1"/>
</dbReference>
<accession>A0A235F7F4</accession>
<evidence type="ECO:0000256" key="1">
    <source>
        <dbReference type="ARBA" id="ARBA00023157"/>
    </source>
</evidence>
<dbReference type="InterPro" id="IPR036249">
    <property type="entry name" value="Thioredoxin-like_sf"/>
</dbReference>
<organism evidence="4 5">
    <name type="scientific">Fictibacillus aquaticus</name>
    <dbReference type="NCBI Taxonomy" id="2021314"/>
    <lineage>
        <taxon>Bacteria</taxon>
        <taxon>Bacillati</taxon>
        <taxon>Bacillota</taxon>
        <taxon>Bacilli</taxon>
        <taxon>Bacillales</taxon>
        <taxon>Fictibacillaceae</taxon>
        <taxon>Fictibacillus</taxon>
    </lineage>
</organism>
<feature type="transmembrane region" description="Helical" evidence="2">
    <location>
        <begin position="113"/>
        <end position="132"/>
    </location>
</feature>
<name>A0A235F7F4_9BACL</name>
<dbReference type="PROSITE" id="PS51352">
    <property type="entry name" value="THIOREDOXIN_2"/>
    <property type="match status" value="1"/>
</dbReference>
<dbReference type="PROSITE" id="PS00194">
    <property type="entry name" value="THIOREDOXIN_1"/>
    <property type="match status" value="1"/>
</dbReference>
<keyword evidence="1" id="KW-1015">Disulfide bond</keyword>
<dbReference type="OrthoDB" id="25753at2"/>
<dbReference type="InterPro" id="IPR017937">
    <property type="entry name" value="Thioredoxin_CS"/>
</dbReference>
<dbReference type="Proteomes" id="UP000215059">
    <property type="component" value="Unassembled WGS sequence"/>
</dbReference>
<dbReference type="PANTHER" id="PTHR42852:SF1">
    <property type="entry name" value="THIOREDOXIN-LIKE PROTEIN YNEN"/>
    <property type="match status" value="1"/>
</dbReference>
<evidence type="ECO:0000259" key="3">
    <source>
        <dbReference type="PROSITE" id="PS51352"/>
    </source>
</evidence>
<comment type="caution">
    <text evidence="4">The sequence shown here is derived from an EMBL/GenBank/DDBJ whole genome shotgun (WGS) entry which is preliminary data.</text>
</comment>
<dbReference type="PANTHER" id="PTHR42852">
    <property type="entry name" value="THIOL:DISULFIDE INTERCHANGE PROTEIN DSBE"/>
    <property type="match status" value="1"/>
</dbReference>